<sequence>MVRVARVAHWGRGVGNVLPVDRALSLPAGRHSTGLQRLAVTEAVRGSFDQAHDAVERRCGNVRGKRRLEGLVVAAAVDVDDFCRTRIPFVRGRQVRFW</sequence>
<reference evidence="1" key="1">
    <citation type="journal article" date="2014" name="Int. J. Syst. Evol. Microbiol.">
        <title>Complete genome sequence of Corynebacterium casei LMG S-19264T (=DSM 44701T), isolated from a smear-ripened cheese.</title>
        <authorList>
            <consortium name="US DOE Joint Genome Institute (JGI-PGF)"/>
            <person name="Walter F."/>
            <person name="Albersmeier A."/>
            <person name="Kalinowski J."/>
            <person name="Ruckert C."/>
        </authorList>
    </citation>
    <scope>NUCLEOTIDE SEQUENCE</scope>
    <source>
        <strain evidence="1">JCM 4434</strain>
    </source>
</reference>
<name>A0A1E7N924_KITAU</name>
<protein>
    <submittedName>
        <fullName evidence="2">Uncharacterized protein</fullName>
    </submittedName>
</protein>
<evidence type="ECO:0000313" key="1">
    <source>
        <dbReference type="EMBL" id="GGU93651.1"/>
    </source>
</evidence>
<keyword evidence="3" id="KW-1185">Reference proteome</keyword>
<reference evidence="3" key="3">
    <citation type="submission" date="2016-08" db="EMBL/GenBank/DDBJ databases">
        <title>Sequencing, assembly and comparative genomics of S. aureofaciens ATCC 10762.</title>
        <authorList>
            <person name="Gradnigo J.S."/>
            <person name="Johnson N."/>
            <person name="Somerville G.A."/>
        </authorList>
    </citation>
    <scope>NUCLEOTIDE SEQUENCE [LARGE SCALE GENOMIC DNA]</scope>
    <source>
        <strain evidence="3">ATCC 10762 / DSM 40127 / CCM 3239 / JCM 4008 / LMG 5968 / NBRC 12843 / NCIMB 8234 / A-377</strain>
    </source>
</reference>
<dbReference type="Proteomes" id="UP000037395">
    <property type="component" value="Unassembled WGS sequence"/>
</dbReference>
<accession>A0A1E7N924</accession>
<gene>
    <name evidence="1" type="ORF">GCM10010502_53930</name>
    <name evidence="2" type="ORF">HS99_0005110</name>
</gene>
<reference evidence="1" key="5">
    <citation type="submission" date="2020-09" db="EMBL/GenBank/DDBJ databases">
        <authorList>
            <person name="Sun Q."/>
            <person name="Ohkuma M."/>
        </authorList>
    </citation>
    <scope>NUCLEOTIDE SEQUENCE</scope>
    <source>
        <strain evidence="1">JCM 4434</strain>
    </source>
</reference>
<evidence type="ECO:0000313" key="3">
    <source>
        <dbReference type="Proteomes" id="UP000037395"/>
    </source>
</evidence>
<organism evidence="2 3">
    <name type="scientific">Kitasatospora aureofaciens</name>
    <name type="common">Streptomyces aureofaciens</name>
    <dbReference type="NCBI Taxonomy" id="1894"/>
    <lineage>
        <taxon>Bacteria</taxon>
        <taxon>Bacillati</taxon>
        <taxon>Actinomycetota</taxon>
        <taxon>Actinomycetes</taxon>
        <taxon>Kitasatosporales</taxon>
        <taxon>Streptomycetaceae</taxon>
        <taxon>Kitasatospora</taxon>
    </lineage>
</organism>
<dbReference type="EMBL" id="BMUB01000015">
    <property type="protein sequence ID" value="GGU93651.1"/>
    <property type="molecule type" value="Genomic_DNA"/>
</dbReference>
<accession>A0A8H9HWZ4</accession>
<reference evidence="2 3" key="2">
    <citation type="submission" date="2014-07" db="EMBL/GenBank/DDBJ databases">
        <authorList>
            <person name="Zhang J.E."/>
            <person name="Yang H."/>
            <person name="Guo J."/>
            <person name="Deng Z."/>
            <person name="Luo H."/>
            <person name="Luo M."/>
            <person name="Zhao B."/>
        </authorList>
    </citation>
    <scope>NUCLEOTIDE SEQUENCE [LARGE SCALE GENOMIC DNA]</scope>
    <source>
        <strain evidence="2">ATCC 10762</strain>
        <strain evidence="3">ATCC 10762 / DSM 40127 / CCM 3239 / JCM 4008 / LMG 5968 / NBRC 12843 / NCIMB 8234 / A-377</strain>
    </source>
</reference>
<evidence type="ECO:0000313" key="2">
    <source>
        <dbReference type="EMBL" id="OEV37191.1"/>
    </source>
</evidence>
<proteinExistence type="predicted"/>
<dbReference type="AlphaFoldDB" id="A0A1E7N924"/>
<reference evidence="2" key="4">
    <citation type="submission" date="2016-08" db="EMBL/GenBank/DDBJ databases">
        <title>Sequencing, Assembly and Comparative Genomics of S. aureofaciens ATCC 10762.</title>
        <authorList>
            <person name="Gradnigo J.S."/>
            <person name="Johnson N."/>
            <person name="Somerville G.A."/>
        </authorList>
    </citation>
    <scope>NUCLEOTIDE SEQUENCE [LARGE SCALE GENOMIC DNA]</scope>
    <source>
        <strain evidence="2">ATCC 10762</strain>
    </source>
</reference>
<comment type="caution">
    <text evidence="2">The sequence shown here is derived from an EMBL/GenBank/DDBJ whole genome shotgun (WGS) entry which is preliminary data.</text>
</comment>
<dbReference type="EMBL" id="JPRF03000021">
    <property type="protein sequence ID" value="OEV37191.1"/>
    <property type="molecule type" value="Genomic_DNA"/>
</dbReference>
<dbReference type="Proteomes" id="UP000610124">
    <property type="component" value="Unassembled WGS sequence"/>
</dbReference>